<dbReference type="FunFam" id="1.20.1720.10:FF:000012">
    <property type="entry name" value="MFS toxin efflux pump (AflT)"/>
    <property type="match status" value="1"/>
</dbReference>
<feature type="transmembrane region" description="Helical" evidence="10">
    <location>
        <begin position="531"/>
        <end position="551"/>
    </location>
</feature>
<feature type="domain" description="Major facilitator superfamily (MFS) profile" evidence="11">
    <location>
        <begin position="65"/>
        <end position="507"/>
    </location>
</feature>
<evidence type="ECO:0000256" key="8">
    <source>
        <dbReference type="ARBA" id="ARBA00023180"/>
    </source>
</evidence>
<keyword evidence="6 10" id="KW-1133">Transmembrane helix</keyword>
<dbReference type="STRING" id="1051890.A0A3N4M0Y7"/>
<sequence>MTLTDPERAATAATTPKPGTPLENSARASLDVDNTVPETKEKEEDAASEEEDVSKYPTGLPLAFIVIALCLAVFLVALDQTIIATAIPKITDKFKALDDVGWYGSAYMLTMCSFQLIYGRIYTFFSLKWCFLGAITVFELGSLICGVSPNSDTLIVGRAIQGLGASGIFSGALIILANSLPLRKRPMYTGLIAGMFGIASVAGPLLGGVFTDHITWRWCFYINLPVGAVTVLGIIIFFKPPHRKKLDSLTAKEKFAKFDFIGTALLLPAVICLLLALQWGGSTYKWKSGHIIGLFCTFGVLIIGFIYVQFTSGDRATLPIRILKQRSIAFGSGVSFSIGSGFFLLVFFVPMWFQAIQGVSATDSGIRNLPLILGVTVFSIISGVGITVFGQYAPVAIIGGAIFAVGSGLLSTFETDTSASKWIGYQIIAGAGVGLMMQIPLIAAQTVLKMEDVPTGTAIMVFTQSLGGALFISVGQNVFNNELIKGLVASIPGIDPSIILKIGATTIKDMFDEKALPLVLSAYNEALIKTYYTSVAMAIFGTICACGVEWVSVKGKKIEVAAGA</sequence>
<feature type="compositionally biased region" description="Low complexity" evidence="9">
    <location>
        <begin position="9"/>
        <end position="21"/>
    </location>
</feature>
<feature type="transmembrane region" description="Helical" evidence="10">
    <location>
        <begin position="291"/>
        <end position="308"/>
    </location>
</feature>
<accession>A0A3N4M0Y7</accession>
<evidence type="ECO:0000313" key="13">
    <source>
        <dbReference type="Proteomes" id="UP000267821"/>
    </source>
</evidence>
<feature type="transmembrane region" description="Helical" evidence="10">
    <location>
        <begin position="130"/>
        <end position="149"/>
    </location>
</feature>
<keyword evidence="7 10" id="KW-0472">Membrane</keyword>
<evidence type="ECO:0000256" key="3">
    <source>
        <dbReference type="ARBA" id="ARBA00022448"/>
    </source>
</evidence>
<dbReference type="PROSITE" id="PS50850">
    <property type="entry name" value="MFS"/>
    <property type="match status" value="1"/>
</dbReference>
<feature type="transmembrane region" description="Helical" evidence="10">
    <location>
        <begin position="258"/>
        <end position="279"/>
    </location>
</feature>
<feature type="transmembrane region" description="Helical" evidence="10">
    <location>
        <begin position="369"/>
        <end position="388"/>
    </location>
</feature>
<evidence type="ECO:0000256" key="6">
    <source>
        <dbReference type="ARBA" id="ARBA00022989"/>
    </source>
</evidence>
<evidence type="ECO:0000256" key="7">
    <source>
        <dbReference type="ARBA" id="ARBA00023136"/>
    </source>
</evidence>
<dbReference type="FunFam" id="1.20.1250.20:FF:000489">
    <property type="entry name" value="MFS general substrate transporter"/>
    <property type="match status" value="1"/>
</dbReference>
<dbReference type="Proteomes" id="UP000267821">
    <property type="component" value="Unassembled WGS sequence"/>
</dbReference>
<comment type="subcellular location">
    <subcellularLocation>
        <location evidence="1">Cell membrane</location>
        <topology evidence="1">Multi-pass membrane protein</topology>
    </subcellularLocation>
</comment>
<dbReference type="PRINTS" id="PR01036">
    <property type="entry name" value="TCRTETB"/>
</dbReference>
<dbReference type="InterPro" id="IPR036259">
    <property type="entry name" value="MFS_trans_sf"/>
</dbReference>
<protein>
    <submittedName>
        <fullName evidence="12">MFS general substrate transporter</fullName>
    </submittedName>
</protein>
<dbReference type="AlphaFoldDB" id="A0A3N4M0Y7"/>
<evidence type="ECO:0000256" key="2">
    <source>
        <dbReference type="ARBA" id="ARBA00007520"/>
    </source>
</evidence>
<feature type="transmembrane region" description="Helical" evidence="10">
    <location>
        <begin position="62"/>
        <end position="88"/>
    </location>
</feature>
<dbReference type="PANTHER" id="PTHR23501:SF199">
    <property type="entry name" value="MFS EFFLUX TRANSPORTER INPD-RELATED"/>
    <property type="match status" value="1"/>
</dbReference>
<dbReference type="Gene3D" id="1.20.1250.20">
    <property type="entry name" value="MFS general substrate transporter like domains"/>
    <property type="match status" value="1"/>
</dbReference>
<keyword evidence="4" id="KW-1003">Cell membrane</keyword>
<evidence type="ECO:0000259" key="11">
    <source>
        <dbReference type="PROSITE" id="PS50850"/>
    </source>
</evidence>
<dbReference type="Gene3D" id="1.20.1720.10">
    <property type="entry name" value="Multidrug resistance protein D"/>
    <property type="match status" value="1"/>
</dbReference>
<feature type="transmembrane region" description="Helical" evidence="10">
    <location>
        <begin position="425"/>
        <end position="444"/>
    </location>
</feature>
<proteinExistence type="inferred from homology"/>
<comment type="similarity">
    <text evidence="2">Belongs to the major facilitator superfamily. TCR/Tet family.</text>
</comment>
<dbReference type="Pfam" id="PF07690">
    <property type="entry name" value="MFS_1"/>
    <property type="match status" value="1"/>
</dbReference>
<gene>
    <name evidence="12" type="ORF">L211DRAFT_777216</name>
</gene>
<feature type="transmembrane region" description="Helical" evidence="10">
    <location>
        <begin position="456"/>
        <end position="475"/>
    </location>
</feature>
<feature type="transmembrane region" description="Helical" evidence="10">
    <location>
        <begin position="100"/>
        <end position="118"/>
    </location>
</feature>
<feature type="transmembrane region" description="Helical" evidence="10">
    <location>
        <begin position="155"/>
        <end position="176"/>
    </location>
</feature>
<feature type="transmembrane region" description="Helical" evidence="10">
    <location>
        <begin position="215"/>
        <end position="238"/>
    </location>
</feature>
<keyword evidence="5 10" id="KW-0812">Transmembrane</keyword>
<dbReference type="InterPro" id="IPR011701">
    <property type="entry name" value="MFS"/>
</dbReference>
<dbReference type="GO" id="GO:0005886">
    <property type="term" value="C:plasma membrane"/>
    <property type="evidence" value="ECO:0007669"/>
    <property type="project" value="UniProtKB-SubCell"/>
</dbReference>
<feature type="transmembrane region" description="Helical" evidence="10">
    <location>
        <begin position="188"/>
        <end position="209"/>
    </location>
</feature>
<dbReference type="OrthoDB" id="10021397at2759"/>
<keyword evidence="13" id="KW-1185">Reference proteome</keyword>
<dbReference type="FunFam" id="1.20.1250.20:FF:000196">
    <property type="entry name" value="MFS toxin efflux pump (AflT)"/>
    <property type="match status" value="1"/>
</dbReference>
<evidence type="ECO:0000313" key="12">
    <source>
        <dbReference type="EMBL" id="RPB28836.1"/>
    </source>
</evidence>
<evidence type="ECO:0000256" key="10">
    <source>
        <dbReference type="SAM" id="Phobius"/>
    </source>
</evidence>
<evidence type="ECO:0000256" key="4">
    <source>
        <dbReference type="ARBA" id="ARBA00022475"/>
    </source>
</evidence>
<organism evidence="12 13">
    <name type="scientific">Terfezia boudieri ATCC MYA-4762</name>
    <dbReference type="NCBI Taxonomy" id="1051890"/>
    <lineage>
        <taxon>Eukaryota</taxon>
        <taxon>Fungi</taxon>
        <taxon>Dikarya</taxon>
        <taxon>Ascomycota</taxon>
        <taxon>Pezizomycotina</taxon>
        <taxon>Pezizomycetes</taxon>
        <taxon>Pezizales</taxon>
        <taxon>Pezizaceae</taxon>
        <taxon>Terfezia</taxon>
    </lineage>
</organism>
<reference evidence="12 13" key="1">
    <citation type="journal article" date="2018" name="Nat. Ecol. Evol.">
        <title>Pezizomycetes genomes reveal the molecular basis of ectomycorrhizal truffle lifestyle.</title>
        <authorList>
            <person name="Murat C."/>
            <person name="Payen T."/>
            <person name="Noel B."/>
            <person name="Kuo A."/>
            <person name="Morin E."/>
            <person name="Chen J."/>
            <person name="Kohler A."/>
            <person name="Krizsan K."/>
            <person name="Balestrini R."/>
            <person name="Da Silva C."/>
            <person name="Montanini B."/>
            <person name="Hainaut M."/>
            <person name="Levati E."/>
            <person name="Barry K.W."/>
            <person name="Belfiori B."/>
            <person name="Cichocki N."/>
            <person name="Clum A."/>
            <person name="Dockter R.B."/>
            <person name="Fauchery L."/>
            <person name="Guy J."/>
            <person name="Iotti M."/>
            <person name="Le Tacon F."/>
            <person name="Lindquist E.A."/>
            <person name="Lipzen A."/>
            <person name="Malagnac F."/>
            <person name="Mello A."/>
            <person name="Molinier V."/>
            <person name="Miyauchi S."/>
            <person name="Poulain J."/>
            <person name="Riccioni C."/>
            <person name="Rubini A."/>
            <person name="Sitrit Y."/>
            <person name="Splivallo R."/>
            <person name="Traeger S."/>
            <person name="Wang M."/>
            <person name="Zifcakova L."/>
            <person name="Wipf D."/>
            <person name="Zambonelli A."/>
            <person name="Paolocci F."/>
            <person name="Nowrousian M."/>
            <person name="Ottonello S."/>
            <person name="Baldrian P."/>
            <person name="Spatafora J.W."/>
            <person name="Henrissat B."/>
            <person name="Nagy L.G."/>
            <person name="Aury J.M."/>
            <person name="Wincker P."/>
            <person name="Grigoriev I.V."/>
            <person name="Bonfante P."/>
            <person name="Martin F.M."/>
        </authorList>
    </citation>
    <scope>NUCLEOTIDE SEQUENCE [LARGE SCALE GENOMIC DNA]</scope>
    <source>
        <strain evidence="12 13">ATCC MYA-4762</strain>
    </source>
</reference>
<evidence type="ECO:0000256" key="1">
    <source>
        <dbReference type="ARBA" id="ARBA00004651"/>
    </source>
</evidence>
<dbReference type="FunCoup" id="A0A3N4M0Y7">
    <property type="interactions" value="59"/>
</dbReference>
<dbReference type="InParanoid" id="A0A3N4M0Y7"/>
<dbReference type="CDD" id="cd17502">
    <property type="entry name" value="MFS_Azr1_MDR_like"/>
    <property type="match status" value="1"/>
</dbReference>
<dbReference type="PANTHER" id="PTHR23501">
    <property type="entry name" value="MAJOR FACILITATOR SUPERFAMILY"/>
    <property type="match status" value="1"/>
</dbReference>
<dbReference type="SUPFAM" id="SSF103473">
    <property type="entry name" value="MFS general substrate transporter"/>
    <property type="match status" value="1"/>
</dbReference>
<dbReference type="EMBL" id="ML121528">
    <property type="protein sequence ID" value="RPB28836.1"/>
    <property type="molecule type" value="Genomic_DNA"/>
</dbReference>
<evidence type="ECO:0000256" key="9">
    <source>
        <dbReference type="SAM" id="MobiDB-lite"/>
    </source>
</evidence>
<keyword evidence="8" id="KW-0325">Glycoprotein</keyword>
<name>A0A3N4M0Y7_9PEZI</name>
<dbReference type="InterPro" id="IPR020846">
    <property type="entry name" value="MFS_dom"/>
</dbReference>
<feature type="transmembrane region" description="Helical" evidence="10">
    <location>
        <begin position="395"/>
        <end position="413"/>
    </location>
</feature>
<dbReference type="GO" id="GO:0022857">
    <property type="term" value="F:transmembrane transporter activity"/>
    <property type="evidence" value="ECO:0007669"/>
    <property type="project" value="InterPro"/>
</dbReference>
<feature type="transmembrane region" description="Helical" evidence="10">
    <location>
        <begin position="328"/>
        <end position="349"/>
    </location>
</feature>
<feature type="region of interest" description="Disordered" evidence="9">
    <location>
        <begin position="1"/>
        <end position="52"/>
    </location>
</feature>
<evidence type="ECO:0000256" key="5">
    <source>
        <dbReference type="ARBA" id="ARBA00022692"/>
    </source>
</evidence>
<keyword evidence="3" id="KW-0813">Transport</keyword>